<accession>A0A0L6W402</accession>
<gene>
    <name evidence="1" type="ORF">Tfer_1239</name>
</gene>
<proteinExistence type="predicted"/>
<dbReference type="RefSeq" id="WP_052217314.1">
    <property type="nucleotide sequence ID" value="NZ_LGTE01000006.1"/>
</dbReference>
<organism evidence="1 2">
    <name type="scientific">Thermincola ferriacetica</name>
    <dbReference type="NCBI Taxonomy" id="281456"/>
    <lineage>
        <taxon>Bacteria</taxon>
        <taxon>Bacillati</taxon>
        <taxon>Bacillota</taxon>
        <taxon>Clostridia</taxon>
        <taxon>Eubacteriales</taxon>
        <taxon>Thermincolaceae</taxon>
        <taxon>Thermincola</taxon>
    </lineage>
</organism>
<dbReference type="EMBL" id="LGTE01000006">
    <property type="protein sequence ID" value="KNZ70098.1"/>
    <property type="molecule type" value="Genomic_DNA"/>
</dbReference>
<evidence type="ECO:0000313" key="2">
    <source>
        <dbReference type="Proteomes" id="UP000037175"/>
    </source>
</evidence>
<keyword evidence="2" id="KW-1185">Reference proteome</keyword>
<dbReference type="InterPro" id="IPR045527">
    <property type="entry name" value="DUF6470"/>
</dbReference>
<protein>
    <submittedName>
        <fullName evidence="1">Uncharacterized protein</fullName>
    </submittedName>
</protein>
<name>A0A0L6W402_9FIRM</name>
<dbReference type="Pfam" id="PF20074">
    <property type="entry name" value="DUF6470"/>
    <property type="match status" value="1"/>
</dbReference>
<dbReference type="AlphaFoldDB" id="A0A0L6W402"/>
<reference evidence="2" key="1">
    <citation type="submission" date="2015-07" db="EMBL/GenBank/DDBJ databases">
        <title>Complete Genome of Thermincola ferriacetica strain Z-0001T.</title>
        <authorList>
            <person name="Lusk B."/>
            <person name="Badalamenti J.P."/>
            <person name="Parameswaran P."/>
            <person name="Bond D.R."/>
            <person name="Torres C.I."/>
        </authorList>
    </citation>
    <scope>NUCLEOTIDE SEQUENCE [LARGE SCALE GENOMIC DNA]</scope>
    <source>
        <strain evidence="2">Z-0001</strain>
    </source>
</reference>
<dbReference type="Proteomes" id="UP000037175">
    <property type="component" value="Unassembled WGS sequence"/>
</dbReference>
<evidence type="ECO:0000313" key="1">
    <source>
        <dbReference type="EMBL" id="KNZ70098.1"/>
    </source>
</evidence>
<sequence length="186" mass="20814">MDFKITQQFGQIGINYTQPFMDIRTRQADMQLITVPPEIEINIDYPRVHIDQTQALADIGYKKVIALEAEQAHEGQATVLSGIERVAREGDSLARSAGRGTALIADIAWQNSFDNRDYNVAAIPHTPPKIWFTGGINIIVRPGNVRLQVNPNFPEIKFAPGKVNIYLEQEPLLKIETTGTYLDLVI</sequence>
<comment type="caution">
    <text evidence="1">The sequence shown here is derived from an EMBL/GenBank/DDBJ whole genome shotgun (WGS) entry which is preliminary data.</text>
</comment>